<protein>
    <recommendedName>
        <fullName evidence="1">Mos1 transposase HTH domain-containing protein</fullName>
    </recommendedName>
</protein>
<dbReference type="Gene3D" id="1.10.10.1450">
    <property type="match status" value="1"/>
</dbReference>
<dbReference type="InterPro" id="IPR041426">
    <property type="entry name" value="Mos1_HTH"/>
</dbReference>
<dbReference type="Pfam" id="PF17906">
    <property type="entry name" value="HTH_48"/>
    <property type="match status" value="1"/>
</dbReference>
<feature type="domain" description="Mos1 transposase HTH" evidence="1">
    <location>
        <begin position="8"/>
        <end position="47"/>
    </location>
</feature>
<evidence type="ECO:0000259" key="1">
    <source>
        <dbReference type="Pfam" id="PF17906"/>
    </source>
</evidence>
<evidence type="ECO:0000313" key="2">
    <source>
        <dbReference type="EMBL" id="VVC30158.1"/>
    </source>
</evidence>
<sequence length="92" mass="11070">MLSFVPSKLHLRHSLFYLFHQKKKAAEAHRLLVETYGEHAPVIKQVRHGFVNLKMEILTMNILVKRKSSKTRNCRPYWMKTQPNHNNNWHKH</sequence>
<organism evidence="2 3">
    <name type="scientific">Cinara cedri</name>
    <dbReference type="NCBI Taxonomy" id="506608"/>
    <lineage>
        <taxon>Eukaryota</taxon>
        <taxon>Metazoa</taxon>
        <taxon>Ecdysozoa</taxon>
        <taxon>Arthropoda</taxon>
        <taxon>Hexapoda</taxon>
        <taxon>Insecta</taxon>
        <taxon>Pterygota</taxon>
        <taxon>Neoptera</taxon>
        <taxon>Paraneoptera</taxon>
        <taxon>Hemiptera</taxon>
        <taxon>Sternorrhyncha</taxon>
        <taxon>Aphidomorpha</taxon>
        <taxon>Aphidoidea</taxon>
        <taxon>Aphididae</taxon>
        <taxon>Lachninae</taxon>
        <taxon>Cinara</taxon>
    </lineage>
</organism>
<keyword evidence="3" id="KW-1185">Reference proteome</keyword>
<accession>A0A5E4ML79</accession>
<dbReference type="EMBL" id="CABPRJ010000507">
    <property type="protein sequence ID" value="VVC30158.1"/>
    <property type="molecule type" value="Genomic_DNA"/>
</dbReference>
<dbReference type="AlphaFoldDB" id="A0A5E4ML79"/>
<evidence type="ECO:0000313" key="3">
    <source>
        <dbReference type="Proteomes" id="UP000325440"/>
    </source>
</evidence>
<proteinExistence type="predicted"/>
<gene>
    <name evidence="2" type="ORF">CINCED_3A008689</name>
</gene>
<reference evidence="2 3" key="1">
    <citation type="submission" date="2019-08" db="EMBL/GenBank/DDBJ databases">
        <authorList>
            <person name="Alioto T."/>
            <person name="Alioto T."/>
            <person name="Gomez Garrido J."/>
        </authorList>
    </citation>
    <scope>NUCLEOTIDE SEQUENCE [LARGE SCALE GENOMIC DNA]</scope>
</reference>
<name>A0A5E4ML79_9HEMI</name>
<dbReference type="Proteomes" id="UP000325440">
    <property type="component" value="Unassembled WGS sequence"/>
</dbReference>
<dbReference type="OrthoDB" id="10032414at2759"/>